<dbReference type="EMBL" id="MW749004">
    <property type="protein sequence ID" value="QYA57282.1"/>
    <property type="molecule type" value="Genomic_DNA"/>
</dbReference>
<evidence type="ECO:0000313" key="2">
    <source>
        <dbReference type="Proteomes" id="UP000827415"/>
    </source>
</evidence>
<protein>
    <submittedName>
        <fullName evidence="1">I-spanin</fullName>
    </submittedName>
</protein>
<sequence length="125" mass="14696">MAFLIYRRREMSSYVKIIALVGLIGVSFSCGYKWRDYQIVQERLHQEEIDKEANKAFLKGQTELLDRMNQSLKEFDRGNKVNEKTIIKEKTKTVFRNVCVSDDYVRMFNDTSESGKSQLPSETKR</sequence>
<name>A0AAE7W9G6_9CAUD</name>
<dbReference type="Proteomes" id="UP000827415">
    <property type="component" value="Segment"/>
</dbReference>
<gene>
    <name evidence="1" type="ORF">ZYZZX_54</name>
</gene>
<keyword evidence="2" id="KW-1185">Reference proteome</keyword>
<reference evidence="1 2" key="1">
    <citation type="submission" date="2021-03" db="EMBL/GenBank/DDBJ databases">
        <authorList>
            <person name="Thompson D.W."/>
            <person name="Brown H.M.F."/>
            <person name="Thompson S.D."/>
            <person name="Grose J.H."/>
        </authorList>
    </citation>
    <scope>NUCLEOTIDE SEQUENCE [LARGE SCALE GENOMIC DNA]</scope>
</reference>
<proteinExistence type="predicted"/>
<evidence type="ECO:0000313" key="1">
    <source>
        <dbReference type="EMBL" id="QYA57282.1"/>
    </source>
</evidence>
<organism evidence="1 2">
    <name type="scientific">Hafnia phage vB_HpaM_Zyzzx</name>
    <dbReference type="NCBI Taxonomy" id="2836109"/>
    <lineage>
        <taxon>Viruses</taxon>
        <taxon>Duplodnaviria</taxon>
        <taxon>Heunggongvirae</taxon>
        <taxon>Uroviricota</taxon>
        <taxon>Caudoviricetes</taxon>
        <taxon>Andersonviridae</taxon>
        <taxon>Andersonviridae incertae sedis</taxon>
        <taxon>Daniellevirus</taxon>
        <taxon>Daniellevirus Zyzzx</taxon>
    </lineage>
</organism>
<accession>A0AAE7W9G6</accession>